<proteinExistence type="predicted"/>
<dbReference type="PANTHER" id="PTHR40274">
    <property type="entry name" value="VIRGINIAMYCIN B LYASE"/>
    <property type="match status" value="1"/>
</dbReference>
<dbReference type="InterPro" id="IPR011042">
    <property type="entry name" value="6-blade_b-propeller_TolB-like"/>
</dbReference>
<accession>A0AAV3U2L7</accession>
<name>A0AAV3U2L7_9ALTE</name>
<dbReference type="Gene3D" id="2.120.10.30">
    <property type="entry name" value="TolB, C-terminal domain"/>
    <property type="match status" value="2"/>
</dbReference>
<dbReference type="RefSeq" id="WP_345422081.1">
    <property type="nucleotide sequence ID" value="NZ_AP031496.1"/>
</dbReference>
<evidence type="ECO:0000256" key="1">
    <source>
        <dbReference type="SAM" id="SignalP"/>
    </source>
</evidence>
<evidence type="ECO:0000313" key="3">
    <source>
        <dbReference type="Proteomes" id="UP001409585"/>
    </source>
</evidence>
<dbReference type="SUPFAM" id="SSF63829">
    <property type="entry name" value="Calcium-dependent phosphotriesterase"/>
    <property type="match status" value="2"/>
</dbReference>
<keyword evidence="1" id="KW-0732">Signal</keyword>
<feature type="signal peptide" evidence="1">
    <location>
        <begin position="1"/>
        <end position="19"/>
    </location>
</feature>
<gene>
    <name evidence="2" type="ORF">GCM10025791_23570</name>
</gene>
<dbReference type="Proteomes" id="UP001409585">
    <property type="component" value="Unassembled WGS sequence"/>
</dbReference>
<keyword evidence="3" id="KW-1185">Reference proteome</keyword>
<evidence type="ECO:0008006" key="4">
    <source>
        <dbReference type="Google" id="ProtNLM"/>
    </source>
</evidence>
<organism evidence="2 3">
    <name type="scientific">Halioxenophilus aromaticivorans</name>
    <dbReference type="NCBI Taxonomy" id="1306992"/>
    <lineage>
        <taxon>Bacteria</taxon>
        <taxon>Pseudomonadati</taxon>
        <taxon>Pseudomonadota</taxon>
        <taxon>Gammaproteobacteria</taxon>
        <taxon>Alteromonadales</taxon>
        <taxon>Alteromonadaceae</taxon>
        <taxon>Halioxenophilus</taxon>
    </lineage>
</organism>
<feature type="chain" id="PRO_5043730207" description="SMP-30/Gluconolactonase/LRE-like region domain-containing protein" evidence="1">
    <location>
        <begin position="20"/>
        <end position="621"/>
    </location>
</feature>
<dbReference type="InterPro" id="IPR051344">
    <property type="entry name" value="Vgb"/>
</dbReference>
<comment type="caution">
    <text evidence="2">The sequence shown here is derived from an EMBL/GenBank/DDBJ whole genome shotgun (WGS) entry which is preliminary data.</text>
</comment>
<dbReference type="PANTHER" id="PTHR40274:SF3">
    <property type="entry name" value="VIRGINIAMYCIN B LYASE"/>
    <property type="match status" value="1"/>
</dbReference>
<dbReference type="AlphaFoldDB" id="A0AAV3U2L7"/>
<reference evidence="3" key="1">
    <citation type="journal article" date="2019" name="Int. J. Syst. Evol. Microbiol.">
        <title>The Global Catalogue of Microorganisms (GCM) 10K type strain sequencing project: providing services to taxonomists for standard genome sequencing and annotation.</title>
        <authorList>
            <consortium name="The Broad Institute Genomics Platform"/>
            <consortium name="The Broad Institute Genome Sequencing Center for Infectious Disease"/>
            <person name="Wu L."/>
            <person name="Ma J."/>
        </authorList>
    </citation>
    <scope>NUCLEOTIDE SEQUENCE [LARGE SCALE GENOMIC DNA]</scope>
    <source>
        <strain evidence="3">JCM 19134</strain>
    </source>
</reference>
<sequence>MFNRKVLLYLLLLSAVVSAEPDVKPVAKPLLTLPAEFGYPNGLAYLPNGDLIVGSVTKPSLLRVNAQGEIISTIDIGPSLWAGTALRFDTSTNLLWVASPDFLGKQGLKRRHRIGVVDIARGKVITAIDMPDKGFGNDIALDGQGGAYVTDSSSGRIYHLSDHTAAMVEVADLGPVPRGAIGPAGIALSPSQAPAASLLVGHYSTGQLQKVDLAEANRVESLLLSRPLDNPDGMVWAKADQLYLAEGAVESGEGKLSRLDLNTHPVQVETLVSDVNMPVNLSIWQGQLAFSEAGIRHAMLPNSNLAKPKTFQIFRLAIEPNPSPVSTLAILPPHWYPESLAEDHQGRVYISSATESAIALFDPATGQVSEFVADPGLGLNSVQGLYVDNQAGLLYACTAELGLHKLPGFNSSLLAFNLNDSSLAGRWPIPGGGLCNDIDAIDDSSLLVTDTTGHRILQFDSATQNYTVWSADELFHQGDLGLNGIAYSDQDQAVYVTLFQAGKLIKVAVDEKGEAGAVSEIQLPSPLNGPDAVRVLGPNQVLVFENGVPHGDGGGLTGIAIDGAVGRPVRMLSSDANPPSGLVANGAVLYVESYFGDLFGASKANENRVFSLKRMALPVGF</sequence>
<evidence type="ECO:0000313" key="2">
    <source>
        <dbReference type="EMBL" id="GAA4944024.1"/>
    </source>
</evidence>
<dbReference type="EMBL" id="BAABLX010000022">
    <property type="protein sequence ID" value="GAA4944024.1"/>
    <property type="molecule type" value="Genomic_DNA"/>
</dbReference>
<protein>
    <recommendedName>
        <fullName evidence="4">SMP-30/Gluconolactonase/LRE-like region domain-containing protein</fullName>
    </recommendedName>
</protein>